<dbReference type="Proteomes" id="UP000235965">
    <property type="component" value="Unassembled WGS sequence"/>
</dbReference>
<accession>A0A2J7Q8T8</accession>
<organism evidence="1 2">
    <name type="scientific">Cryptotermes secundus</name>
    <dbReference type="NCBI Taxonomy" id="105785"/>
    <lineage>
        <taxon>Eukaryota</taxon>
        <taxon>Metazoa</taxon>
        <taxon>Ecdysozoa</taxon>
        <taxon>Arthropoda</taxon>
        <taxon>Hexapoda</taxon>
        <taxon>Insecta</taxon>
        <taxon>Pterygota</taxon>
        <taxon>Neoptera</taxon>
        <taxon>Polyneoptera</taxon>
        <taxon>Dictyoptera</taxon>
        <taxon>Blattodea</taxon>
        <taxon>Blattoidea</taxon>
        <taxon>Termitoidae</taxon>
        <taxon>Kalotermitidae</taxon>
        <taxon>Cryptotermitinae</taxon>
        <taxon>Cryptotermes</taxon>
    </lineage>
</organism>
<reference evidence="1 2" key="1">
    <citation type="submission" date="2017-12" db="EMBL/GenBank/DDBJ databases">
        <title>Hemimetabolous genomes reveal molecular basis of termite eusociality.</title>
        <authorList>
            <person name="Harrison M.C."/>
            <person name="Jongepier E."/>
            <person name="Robertson H.M."/>
            <person name="Arning N."/>
            <person name="Bitard-Feildel T."/>
            <person name="Chao H."/>
            <person name="Childers C.P."/>
            <person name="Dinh H."/>
            <person name="Doddapaneni H."/>
            <person name="Dugan S."/>
            <person name="Gowin J."/>
            <person name="Greiner C."/>
            <person name="Han Y."/>
            <person name="Hu H."/>
            <person name="Hughes D.S.T."/>
            <person name="Huylmans A.-K."/>
            <person name="Kemena C."/>
            <person name="Kremer L.P.M."/>
            <person name="Lee S.L."/>
            <person name="Lopez-Ezquerra A."/>
            <person name="Mallet L."/>
            <person name="Monroy-Kuhn J.M."/>
            <person name="Moser A."/>
            <person name="Murali S.C."/>
            <person name="Muzny D.M."/>
            <person name="Otani S."/>
            <person name="Piulachs M.-D."/>
            <person name="Poelchau M."/>
            <person name="Qu J."/>
            <person name="Schaub F."/>
            <person name="Wada-Katsumata A."/>
            <person name="Worley K.C."/>
            <person name="Xie Q."/>
            <person name="Ylla G."/>
            <person name="Poulsen M."/>
            <person name="Gibbs R.A."/>
            <person name="Schal C."/>
            <person name="Richards S."/>
            <person name="Belles X."/>
            <person name="Korb J."/>
            <person name="Bornberg-Bauer E."/>
        </authorList>
    </citation>
    <scope>NUCLEOTIDE SEQUENCE [LARGE SCALE GENOMIC DNA]</scope>
    <source>
        <tissue evidence="1">Whole body</tissue>
    </source>
</reference>
<sequence>MHEHTLLTLTLKLEAGCTFEAATNLSTSTQCKDTRVEVTSIEGFGAETGCLQFWAKFGSTVFHKQDGTIRA</sequence>
<evidence type="ECO:0000313" key="1">
    <source>
        <dbReference type="EMBL" id="PNF24999.1"/>
    </source>
</evidence>
<dbReference type="AlphaFoldDB" id="A0A2J7Q8T8"/>
<comment type="caution">
    <text evidence="1">The sequence shown here is derived from an EMBL/GenBank/DDBJ whole genome shotgun (WGS) entry which is preliminary data.</text>
</comment>
<evidence type="ECO:0000313" key="2">
    <source>
        <dbReference type="Proteomes" id="UP000235965"/>
    </source>
</evidence>
<dbReference type="EMBL" id="NEVH01016946">
    <property type="protein sequence ID" value="PNF24999.1"/>
    <property type="molecule type" value="Genomic_DNA"/>
</dbReference>
<proteinExistence type="predicted"/>
<name>A0A2J7Q8T8_9NEOP</name>
<keyword evidence="2" id="KW-1185">Reference proteome</keyword>
<gene>
    <name evidence="1" type="ORF">B7P43_G07963</name>
</gene>
<dbReference type="InParanoid" id="A0A2J7Q8T8"/>
<protein>
    <submittedName>
        <fullName evidence="1">Uncharacterized protein</fullName>
    </submittedName>
</protein>